<dbReference type="InterPro" id="IPR039495">
    <property type="entry name" value="TAF1A"/>
</dbReference>
<evidence type="ECO:0000313" key="2">
    <source>
        <dbReference type="Proteomes" id="UP001396334"/>
    </source>
</evidence>
<evidence type="ECO:0000313" key="1">
    <source>
        <dbReference type="EMBL" id="KAK9046415.1"/>
    </source>
</evidence>
<dbReference type="InterPro" id="IPR027417">
    <property type="entry name" value="P-loop_NTPase"/>
</dbReference>
<dbReference type="NCBIfam" id="TIGR00231">
    <property type="entry name" value="small_GTP"/>
    <property type="match status" value="1"/>
</dbReference>
<dbReference type="SUPFAM" id="SSF52540">
    <property type="entry name" value="P-loop containing nucleoside triphosphate hydrolases"/>
    <property type="match status" value="1"/>
</dbReference>
<organism evidence="1 2">
    <name type="scientific">Hibiscus sabdariffa</name>
    <name type="common">roselle</name>
    <dbReference type="NCBI Taxonomy" id="183260"/>
    <lineage>
        <taxon>Eukaryota</taxon>
        <taxon>Viridiplantae</taxon>
        <taxon>Streptophyta</taxon>
        <taxon>Embryophyta</taxon>
        <taxon>Tracheophyta</taxon>
        <taxon>Spermatophyta</taxon>
        <taxon>Magnoliopsida</taxon>
        <taxon>eudicotyledons</taxon>
        <taxon>Gunneridae</taxon>
        <taxon>Pentapetalae</taxon>
        <taxon>rosids</taxon>
        <taxon>malvids</taxon>
        <taxon>Malvales</taxon>
        <taxon>Malvaceae</taxon>
        <taxon>Malvoideae</taxon>
        <taxon>Hibiscus</taxon>
    </lineage>
</organism>
<accession>A0ABR2U9T6</accession>
<dbReference type="EMBL" id="JBBPBN010000001">
    <property type="protein sequence ID" value="KAK9046415.1"/>
    <property type="molecule type" value="Genomic_DNA"/>
</dbReference>
<dbReference type="Gene3D" id="3.40.50.300">
    <property type="entry name" value="P-loop containing nucleotide triphosphate hydrolases"/>
    <property type="match status" value="1"/>
</dbReference>
<name>A0ABR2U9T6_9ROSI</name>
<dbReference type="InterPro" id="IPR001806">
    <property type="entry name" value="Small_GTPase"/>
</dbReference>
<dbReference type="InterPro" id="IPR005225">
    <property type="entry name" value="Small_GTP-bd"/>
</dbReference>
<reference evidence="1 2" key="1">
    <citation type="journal article" date="2024" name="G3 (Bethesda)">
        <title>Genome assembly of Hibiscus sabdariffa L. provides insights into metabolisms of medicinal natural products.</title>
        <authorList>
            <person name="Kim T."/>
        </authorList>
    </citation>
    <scope>NUCLEOTIDE SEQUENCE [LARGE SCALE GENOMIC DNA]</scope>
    <source>
        <strain evidence="1">TK-2024</strain>
        <tissue evidence="1">Old leaves</tissue>
    </source>
</reference>
<keyword evidence="2" id="KW-1185">Reference proteome</keyword>
<dbReference type="PANTHER" id="PTHR36720:SF1">
    <property type="entry name" value="TAF RNA POLYMERASE I SUBUNIT A"/>
    <property type="match status" value="1"/>
</dbReference>
<dbReference type="PANTHER" id="PTHR36720">
    <property type="entry name" value="TAF RNA POLYMERASE I SUBUNIT A"/>
    <property type="match status" value="1"/>
</dbReference>
<protein>
    <submittedName>
        <fullName evidence="1">Uncharacterized protein</fullName>
    </submittedName>
</protein>
<dbReference type="Proteomes" id="UP001396334">
    <property type="component" value="Unassembled WGS sequence"/>
</dbReference>
<dbReference type="PROSITE" id="PS51419">
    <property type="entry name" value="RAB"/>
    <property type="match status" value="1"/>
</dbReference>
<dbReference type="PRINTS" id="PR00449">
    <property type="entry name" value="RASTRNSFRMNG"/>
</dbReference>
<comment type="caution">
    <text evidence="1">The sequence shown here is derived from an EMBL/GenBank/DDBJ whole genome shotgun (WGS) entry which is preliminary data.</text>
</comment>
<dbReference type="Pfam" id="PF00071">
    <property type="entry name" value="Ras"/>
    <property type="match status" value="1"/>
</dbReference>
<dbReference type="Pfam" id="PF14929">
    <property type="entry name" value="TAF1_subA"/>
    <property type="match status" value="1"/>
</dbReference>
<dbReference type="SMART" id="SM00175">
    <property type="entry name" value="RAB"/>
    <property type="match status" value="1"/>
</dbReference>
<gene>
    <name evidence="1" type="ORF">V6N11_052303</name>
</gene>
<sequence length="690" mass="78899">MEKLEASSENPKTRKRKLEKRLKLSLTKPSFLLTLGRVHIRLENRQRLCYLLEKLVKKHNWAEASGVVSLLLKGTSNDGSADLNRLKYSVSIRLLKHIEGDHVDLRRIRDIYEIWMSRIRSKTVKVEEQIALHLEFICFCLTHGNLGWAHQAALSLMKERYFSSHPISYLVMGLTFCQLWYSNLTEEVKLRDSDQDYSPQPSGTLGSKLSNEVVKSDGNYAAYTHDVVTSRYDSETSVMNDKRNSLVADSNLHRGVPVPKDVDVQSAANLLQKVEPLGSYQNSSENQAGFYNDSGYTCDPSVFSALEGLESWLMPLKLPYSSENFVNLHRQMLNNHYNDAVKYLRLALQCETPLSAALLPLVQLLLIGGQVNEALSEVKKFCNISNMAFPFRLRAGLLEYFYSNDSAMLSNCFEEILKKDPTCCHSLGRLVSMHQNGDYGLDSLVEMIALHVEATFPESDTWREFASCFLKLYQYEEDRLSVCLDGRKGERKANQSIYYKRMPRTFTDVNARKAWRLRCRWWLKRHFCKQMLSSEITSGVLELSTYKAACAAHLYGEECHYVVKAEMAAYRADDDYDYLFKVVLIGDSGVGKSNLLSRFTKNEFSLESKSTIGVEFATRSIRVEDKIIKAQIWDTAGQESYETCPISVTLNAWTLYESISSRTCLPCFALTLIMHEAGRRLLLHNRILLR</sequence>
<proteinExistence type="predicted"/>